<evidence type="ECO:0000259" key="3">
    <source>
        <dbReference type="PROSITE" id="PS50086"/>
    </source>
</evidence>
<accession>A0A2X0LVQ8</accession>
<dbReference type="PANTHER" id="PTHR22957">
    <property type="entry name" value="TBC1 DOMAIN FAMILY MEMBER GTPASE-ACTIVATING PROTEIN"/>
    <property type="match status" value="1"/>
</dbReference>
<dbReference type="Proteomes" id="UP000249464">
    <property type="component" value="Unassembled WGS sequence"/>
</dbReference>
<dbReference type="SMART" id="SM00164">
    <property type="entry name" value="TBC"/>
    <property type="match status" value="1"/>
</dbReference>
<dbReference type="InterPro" id="IPR000195">
    <property type="entry name" value="Rab-GAP-TBC_dom"/>
</dbReference>
<keyword evidence="1" id="KW-0343">GTPase activation</keyword>
<dbReference type="Gene3D" id="1.10.472.80">
    <property type="entry name" value="Ypt/Rab-GAP domain of gyp1p, domain 3"/>
    <property type="match status" value="1"/>
</dbReference>
<feature type="region of interest" description="Disordered" evidence="2">
    <location>
        <begin position="534"/>
        <end position="554"/>
    </location>
</feature>
<dbReference type="PANTHER" id="PTHR22957:SF502">
    <property type="entry name" value="SMALL G PROTEIN SIGNALING MODULATOR 2-RELATED"/>
    <property type="match status" value="1"/>
</dbReference>
<evidence type="ECO:0000313" key="4">
    <source>
        <dbReference type="EMBL" id="SGY15348.1"/>
    </source>
</evidence>
<dbReference type="STRING" id="796604.A0A2X0LVQ8"/>
<feature type="region of interest" description="Disordered" evidence="2">
    <location>
        <begin position="32"/>
        <end position="51"/>
    </location>
</feature>
<protein>
    <submittedName>
        <fullName evidence="4">BQ5605_C013g07341 protein</fullName>
    </submittedName>
</protein>
<evidence type="ECO:0000256" key="1">
    <source>
        <dbReference type="ARBA" id="ARBA00022468"/>
    </source>
</evidence>
<proteinExistence type="predicted"/>
<name>A0A2X0LVQ8_9BASI</name>
<dbReference type="PROSITE" id="PS50086">
    <property type="entry name" value="TBC_RABGAP"/>
    <property type="match status" value="1"/>
</dbReference>
<gene>
    <name evidence="4" type="primary">BQ5605_C013g07341</name>
    <name evidence="4" type="ORF">BQ5605_C013G07341</name>
</gene>
<dbReference type="InterPro" id="IPR035969">
    <property type="entry name" value="Rab-GAP_TBC_sf"/>
</dbReference>
<feature type="region of interest" description="Disordered" evidence="2">
    <location>
        <begin position="1"/>
        <end position="20"/>
    </location>
</feature>
<organism evidence="4 5">
    <name type="scientific">Microbotryum silenes-dioicae</name>
    <dbReference type="NCBI Taxonomy" id="796604"/>
    <lineage>
        <taxon>Eukaryota</taxon>
        <taxon>Fungi</taxon>
        <taxon>Dikarya</taxon>
        <taxon>Basidiomycota</taxon>
        <taxon>Pucciniomycotina</taxon>
        <taxon>Microbotryomycetes</taxon>
        <taxon>Microbotryales</taxon>
        <taxon>Microbotryaceae</taxon>
        <taxon>Microbotryum</taxon>
    </lineage>
</organism>
<dbReference type="SUPFAM" id="SSF47923">
    <property type="entry name" value="Ypt/Rab-GAP domain of gyp1p"/>
    <property type="match status" value="2"/>
</dbReference>
<sequence>MGGGPMGPDWSIGEDDLVDDRSSGDAIEVTTTKRNGMAHSSHPLASGQDDGMTSVAAEYGAASVASPHNDVDDQVDAMATLLWSKSKVYLHPSTYHRDNIPGFISIVRHGTDYLLAWIPEASVVGTSDFEAYVLVELNAPPSATEATILVTAPAPSSAHAFSIPIRRMYSLLVQAPTLMSWYGSVTCSLFGGETLPPLWFHDEESRSTVVDRDQRVAALGALGSAATPHRAQPDVPIPPSWGGEALLSQLRKYAHVLRSQVEPSLFLINPAREDIEVHSTPLFEDDAVPSEAMQGLRLHNNASSSSNTGFARRMRENKRNSILHQSLDPNAAAATPSLGNEWPDEVPAVDNLTFSVLNSFSRITRGARSGIQVAAQSVLSHPLAKPLAKHIPEPIAHFANAPGELTRLQESAGVGAYDAARVYLAKWARVVAEEGERARRAEVIVNGSTDEASEVGAFEILSSVYKVTRPRSSRASATPILVTEWASWFDDQGQLMLDEYEAKTRIFQRGLAEDARKDVWPFLLKVFSWTSTTEERKRSKQEKTEQYDRQRSNWADDTELKKSERWAEENHRVEIDCRRTDRTHPLFMSDEMDPSAVDPESPHPPSNEHVRRMQEILLTYVFADLSRDYVQGMSDLLSPLYVVCEGDPVLALGCFETVMERMRRNFMRDQVGMKSQLSQLQSLLRIMDPQLYTHLGQYMPSSMRFLIYQTGSLNLFFCFRWILCGFKRELSFSQTLQLWEVLWTDHLGSNFHLFIALSVIEAHRDVVIRYLREFDEVSGIPGGASFCVSGPYTSLVSHLQILKFMNELSGTLDIEAIINDAEVLHATFRQVVDACDRQKIEVTQAAAEQHPSAKGLRKRGTASSSTGTSYPPVVEVESERFKVEVPALPEIDDSLRSLFD</sequence>
<feature type="region of interest" description="Disordered" evidence="2">
    <location>
        <begin position="589"/>
        <end position="608"/>
    </location>
</feature>
<feature type="domain" description="Rab-GAP TBC" evidence="3">
    <location>
        <begin position="510"/>
        <end position="746"/>
    </location>
</feature>
<dbReference type="EMBL" id="FQNC01000013">
    <property type="protein sequence ID" value="SGY15348.1"/>
    <property type="molecule type" value="Genomic_DNA"/>
</dbReference>
<dbReference type="GO" id="GO:0005096">
    <property type="term" value="F:GTPase activator activity"/>
    <property type="evidence" value="ECO:0007669"/>
    <property type="project" value="UniProtKB-KW"/>
</dbReference>
<dbReference type="AlphaFoldDB" id="A0A2X0LVQ8"/>
<reference evidence="4 5" key="1">
    <citation type="submission" date="2016-11" db="EMBL/GenBank/DDBJ databases">
        <authorList>
            <person name="Jaros S."/>
            <person name="Januszkiewicz K."/>
            <person name="Wedrychowicz H."/>
        </authorList>
    </citation>
    <scope>NUCLEOTIDE SEQUENCE [LARGE SCALE GENOMIC DNA]</scope>
</reference>
<evidence type="ECO:0000256" key="2">
    <source>
        <dbReference type="SAM" id="MobiDB-lite"/>
    </source>
</evidence>
<feature type="compositionally biased region" description="Basic and acidic residues" evidence="2">
    <location>
        <begin position="534"/>
        <end position="551"/>
    </location>
</feature>
<dbReference type="Gene3D" id="1.10.8.270">
    <property type="entry name" value="putative rabgap domain of human tbc1 domain family member 14 like domains"/>
    <property type="match status" value="1"/>
</dbReference>
<feature type="region of interest" description="Disordered" evidence="2">
    <location>
        <begin position="846"/>
        <end position="871"/>
    </location>
</feature>
<evidence type="ECO:0000313" key="5">
    <source>
        <dbReference type="Proteomes" id="UP000249464"/>
    </source>
</evidence>
<keyword evidence="5" id="KW-1185">Reference proteome</keyword>
<dbReference type="Pfam" id="PF00566">
    <property type="entry name" value="RabGAP-TBC"/>
    <property type="match status" value="1"/>
</dbReference>